<dbReference type="InterPro" id="IPR004176">
    <property type="entry name" value="Clp_R_N"/>
</dbReference>
<organism evidence="3 4">
    <name type="scientific">Turnera subulata</name>
    <dbReference type="NCBI Taxonomy" id="218843"/>
    <lineage>
        <taxon>Eukaryota</taxon>
        <taxon>Viridiplantae</taxon>
        <taxon>Streptophyta</taxon>
        <taxon>Embryophyta</taxon>
        <taxon>Tracheophyta</taxon>
        <taxon>Spermatophyta</taxon>
        <taxon>Magnoliopsida</taxon>
        <taxon>eudicotyledons</taxon>
        <taxon>Gunneridae</taxon>
        <taxon>Pentapetalae</taxon>
        <taxon>rosids</taxon>
        <taxon>fabids</taxon>
        <taxon>Malpighiales</taxon>
        <taxon>Passifloraceae</taxon>
        <taxon>Turnera</taxon>
    </lineage>
</organism>
<dbReference type="OrthoDB" id="2014724at2759"/>
<keyword evidence="4" id="KW-1185">Reference proteome</keyword>
<dbReference type="EMBL" id="JAKUCV010006115">
    <property type="protein sequence ID" value="KAJ4828664.1"/>
    <property type="molecule type" value="Genomic_DNA"/>
</dbReference>
<dbReference type="Pfam" id="PF02861">
    <property type="entry name" value="Clp_N"/>
    <property type="match status" value="1"/>
</dbReference>
<accession>A0A9Q0FBV2</accession>
<evidence type="ECO:0000259" key="2">
    <source>
        <dbReference type="PROSITE" id="PS51903"/>
    </source>
</evidence>
<evidence type="ECO:0000313" key="3">
    <source>
        <dbReference type="EMBL" id="KAJ4828664.1"/>
    </source>
</evidence>
<dbReference type="InterPro" id="IPR044217">
    <property type="entry name" value="CLPT1/2"/>
</dbReference>
<proteinExistence type="predicted"/>
<evidence type="ECO:0000313" key="4">
    <source>
        <dbReference type="Proteomes" id="UP001141552"/>
    </source>
</evidence>
<protein>
    <recommendedName>
        <fullName evidence="2">Clp R domain-containing protein</fullName>
    </recommendedName>
</protein>
<dbReference type="PROSITE" id="PS51903">
    <property type="entry name" value="CLP_R"/>
    <property type="match status" value="1"/>
</dbReference>
<dbReference type="InterPro" id="IPR036628">
    <property type="entry name" value="Clp_N_dom_sf"/>
</dbReference>
<dbReference type="Gene3D" id="1.10.1780.10">
    <property type="entry name" value="Clp, N-terminal domain"/>
    <property type="match status" value="1"/>
</dbReference>
<reference evidence="3" key="1">
    <citation type="submission" date="2022-02" db="EMBL/GenBank/DDBJ databases">
        <authorList>
            <person name="Henning P.M."/>
            <person name="McCubbin A.G."/>
            <person name="Shore J.S."/>
        </authorList>
    </citation>
    <scope>NUCLEOTIDE SEQUENCE</scope>
    <source>
        <strain evidence="3">F60SS</strain>
        <tissue evidence="3">Leaves</tissue>
    </source>
</reference>
<sequence length="229" mass="24966">MVTNTLAFFPVSVSTSRNCCGETHHYSSLSPPLSSFPGNKLFTKHSNSGTFLLRCRRSTVAKVLSCFPTEKFSSQKSPRWSASALKSFGLAEVEAFKLQHATTGTESLILGILVEGTSQAAKFLRANGVNIFKVKDGIVNLLGRSDYFFFPSQGCCPLSEQAQRALDLAVEEKLKSGDNEEMTPTDVLLGIWSDTESAGHKILASLGFNDEKAKELVQSSNQDRAFSLK</sequence>
<evidence type="ECO:0000256" key="1">
    <source>
        <dbReference type="PROSITE-ProRule" id="PRU01251"/>
    </source>
</evidence>
<dbReference type="PANTHER" id="PTHR47016:SF1">
    <property type="entry name" value="ATP-DEPENDENT CLP PROTEASE ATP-BINDING SUBUNIT CLPT1, CHLOROPLASTIC"/>
    <property type="match status" value="1"/>
</dbReference>
<keyword evidence="1" id="KW-0677">Repeat</keyword>
<name>A0A9Q0FBV2_9ROSI</name>
<reference evidence="3" key="2">
    <citation type="journal article" date="2023" name="Plants (Basel)">
        <title>Annotation of the Turnera subulata (Passifloraceae) Draft Genome Reveals the S-Locus Evolved after the Divergence of Turneroideae from Passifloroideae in a Stepwise Manner.</title>
        <authorList>
            <person name="Henning P.M."/>
            <person name="Roalson E.H."/>
            <person name="Mir W."/>
            <person name="McCubbin A.G."/>
            <person name="Shore J.S."/>
        </authorList>
    </citation>
    <scope>NUCLEOTIDE SEQUENCE</scope>
    <source>
        <strain evidence="3">F60SS</strain>
    </source>
</reference>
<feature type="domain" description="Clp R" evidence="2">
    <location>
        <begin position="77"/>
        <end position="223"/>
    </location>
</feature>
<dbReference type="SUPFAM" id="SSF81923">
    <property type="entry name" value="Double Clp-N motif"/>
    <property type="match status" value="1"/>
</dbReference>
<dbReference type="AlphaFoldDB" id="A0A9Q0FBV2"/>
<comment type="caution">
    <text evidence="3">The sequence shown here is derived from an EMBL/GenBank/DDBJ whole genome shotgun (WGS) entry which is preliminary data.</text>
</comment>
<dbReference type="Proteomes" id="UP001141552">
    <property type="component" value="Unassembled WGS sequence"/>
</dbReference>
<gene>
    <name evidence="3" type="ORF">Tsubulata_019540</name>
</gene>
<dbReference type="PANTHER" id="PTHR47016">
    <property type="entry name" value="ATP-DEPENDENT CLP PROTEASE ATP-BINDING SUBUNIT CLPT1, CHLOROPLASTIC"/>
    <property type="match status" value="1"/>
</dbReference>